<comment type="caution">
    <text evidence="3">The sequence shown here is derived from an EMBL/GenBank/DDBJ whole genome shotgun (WGS) entry which is preliminary data.</text>
</comment>
<accession>A0A8J7YK89</accession>
<feature type="compositionally biased region" description="Basic and acidic residues" evidence="1">
    <location>
        <begin position="234"/>
        <end position="247"/>
    </location>
</feature>
<sequence length="378" mass="41231">MRKTALSVLLVAMVVLSGCSALENTGGSQTPSATGTPVETATPTQTDMGMANGSETETPAQFDASVRYPNGGVAGNESIVRIDVENTGGQQGQYNATLTADGEQVATESVTLDGGASTTVSLTHTFETTGQHDLSTGTSSRTIQVYDSARNFTDAAMERVETARIEESNTVDAAVSANETTFNITAEGSATIRKNYAAETQYRNVTTRTTLFGQTSVERTEEWTVDGTVFSRTIGDDGERDYTREPSDEFEDDNPLENDTVLDYLSTEHTDDEYVFIVETENSAESTELLRSFRESDDESDNSGPSAESIDELYFELRYDRQTGRSTTELIRFNARSGEDYDSFEFTSRREYVAFNETVSVEVPGEVRDRATPVNDSG</sequence>
<dbReference type="RefSeq" id="WP_220589042.1">
    <property type="nucleotide sequence ID" value="NZ_RKLQ01000002.1"/>
</dbReference>
<evidence type="ECO:0000259" key="2">
    <source>
        <dbReference type="Pfam" id="PF07705"/>
    </source>
</evidence>
<gene>
    <name evidence="3" type="ORF">EGD98_14325</name>
</gene>
<dbReference type="PROSITE" id="PS51257">
    <property type="entry name" value="PROKAR_LIPOPROTEIN"/>
    <property type="match status" value="1"/>
</dbReference>
<proteinExistence type="predicted"/>
<dbReference type="Pfam" id="PF07705">
    <property type="entry name" value="CARDB"/>
    <property type="match status" value="1"/>
</dbReference>
<reference evidence="3" key="1">
    <citation type="submission" date="2021-06" db="EMBL/GenBank/DDBJ databases">
        <title>Halomicroarcula sp. F24A a new haloarchaeum isolated from saline soil.</title>
        <authorList>
            <person name="Duran-Viseras A."/>
            <person name="Sanchez-Porro C."/>
            <person name="Ventosa A."/>
        </authorList>
    </citation>
    <scope>NUCLEOTIDE SEQUENCE</scope>
    <source>
        <strain evidence="3">F24A</strain>
    </source>
</reference>
<feature type="region of interest" description="Disordered" evidence="1">
    <location>
        <begin position="24"/>
        <end position="56"/>
    </location>
</feature>
<dbReference type="EMBL" id="RKLQ01000002">
    <property type="protein sequence ID" value="MBX0304846.1"/>
    <property type="molecule type" value="Genomic_DNA"/>
</dbReference>
<organism evidence="3 4">
    <name type="scientific">Haloarcula salinisoli</name>
    <dbReference type="NCBI Taxonomy" id="2487746"/>
    <lineage>
        <taxon>Archaea</taxon>
        <taxon>Methanobacteriati</taxon>
        <taxon>Methanobacteriota</taxon>
        <taxon>Stenosarchaea group</taxon>
        <taxon>Halobacteria</taxon>
        <taxon>Halobacteriales</taxon>
        <taxon>Haloarculaceae</taxon>
        <taxon>Haloarcula</taxon>
    </lineage>
</organism>
<dbReference type="InterPro" id="IPR011635">
    <property type="entry name" value="CARDB"/>
</dbReference>
<keyword evidence="4" id="KW-1185">Reference proteome</keyword>
<evidence type="ECO:0000313" key="4">
    <source>
        <dbReference type="Proteomes" id="UP000783863"/>
    </source>
</evidence>
<feature type="domain" description="CARDB" evidence="2">
    <location>
        <begin position="70"/>
        <end position="136"/>
    </location>
</feature>
<dbReference type="Gene3D" id="2.60.40.10">
    <property type="entry name" value="Immunoglobulins"/>
    <property type="match status" value="1"/>
</dbReference>
<protein>
    <recommendedName>
        <fullName evidence="2">CARDB domain-containing protein</fullName>
    </recommendedName>
</protein>
<dbReference type="AlphaFoldDB" id="A0A8J7YK89"/>
<name>A0A8J7YK89_9EURY</name>
<evidence type="ECO:0000256" key="1">
    <source>
        <dbReference type="SAM" id="MobiDB-lite"/>
    </source>
</evidence>
<evidence type="ECO:0000313" key="3">
    <source>
        <dbReference type="EMBL" id="MBX0304846.1"/>
    </source>
</evidence>
<feature type="region of interest" description="Disordered" evidence="1">
    <location>
        <begin position="231"/>
        <end position="257"/>
    </location>
</feature>
<dbReference type="Proteomes" id="UP000783863">
    <property type="component" value="Unassembled WGS sequence"/>
</dbReference>
<dbReference type="InterPro" id="IPR013783">
    <property type="entry name" value="Ig-like_fold"/>
</dbReference>